<keyword evidence="1" id="KW-0472">Membrane</keyword>
<proteinExistence type="predicted"/>
<sequence>MKIFNFLFCILFLISAALQYNDEDPYIWIPIYLYGAWICYMAIKSRYLPGAYLLGILGYLGFAAYYLIAKHGVVDWFQHHHAGDLVQSMKADKPWIEETREVGGLLILVAVLAINWLVVGRKIAKGH</sequence>
<dbReference type="InterPro" id="IPR029377">
    <property type="entry name" value="TMEM220"/>
</dbReference>
<accession>A0ABQ1LXX6</accession>
<keyword evidence="1" id="KW-1133">Transmembrane helix</keyword>
<feature type="transmembrane region" description="Helical" evidence="1">
    <location>
        <begin position="102"/>
        <end position="119"/>
    </location>
</feature>
<dbReference type="RefSeq" id="WP_188751074.1">
    <property type="nucleotide sequence ID" value="NZ_BMIK01000007.1"/>
</dbReference>
<reference evidence="3" key="1">
    <citation type="journal article" date="2019" name="Int. J. Syst. Evol. Microbiol.">
        <title>The Global Catalogue of Microorganisms (GCM) 10K type strain sequencing project: providing services to taxonomists for standard genome sequencing and annotation.</title>
        <authorList>
            <consortium name="The Broad Institute Genomics Platform"/>
            <consortium name="The Broad Institute Genome Sequencing Center for Infectious Disease"/>
            <person name="Wu L."/>
            <person name="Ma J."/>
        </authorList>
    </citation>
    <scope>NUCLEOTIDE SEQUENCE [LARGE SCALE GENOMIC DNA]</scope>
    <source>
        <strain evidence="3">CGMCC 1.15342</strain>
    </source>
</reference>
<organism evidence="2 3">
    <name type="scientific">Parapedobacter defluvii</name>
    <dbReference type="NCBI Taxonomy" id="2045106"/>
    <lineage>
        <taxon>Bacteria</taxon>
        <taxon>Pseudomonadati</taxon>
        <taxon>Bacteroidota</taxon>
        <taxon>Sphingobacteriia</taxon>
        <taxon>Sphingobacteriales</taxon>
        <taxon>Sphingobacteriaceae</taxon>
        <taxon>Parapedobacter</taxon>
    </lineage>
</organism>
<name>A0ABQ1LXX6_9SPHI</name>
<keyword evidence="1" id="KW-0812">Transmembrane</keyword>
<evidence type="ECO:0000256" key="1">
    <source>
        <dbReference type="SAM" id="Phobius"/>
    </source>
</evidence>
<feature type="transmembrane region" description="Helical" evidence="1">
    <location>
        <begin position="50"/>
        <end position="68"/>
    </location>
</feature>
<feature type="transmembrane region" description="Helical" evidence="1">
    <location>
        <begin position="27"/>
        <end position="43"/>
    </location>
</feature>
<comment type="caution">
    <text evidence="2">The sequence shown here is derived from an EMBL/GenBank/DDBJ whole genome shotgun (WGS) entry which is preliminary data.</text>
</comment>
<evidence type="ECO:0000313" key="3">
    <source>
        <dbReference type="Proteomes" id="UP000597338"/>
    </source>
</evidence>
<dbReference type="Pfam" id="PF15071">
    <property type="entry name" value="TMEM220"/>
    <property type="match status" value="1"/>
</dbReference>
<protein>
    <recommendedName>
        <fullName evidence="4">Transmembrane family 220, helix</fullName>
    </recommendedName>
</protein>
<dbReference type="Proteomes" id="UP000597338">
    <property type="component" value="Unassembled WGS sequence"/>
</dbReference>
<gene>
    <name evidence="2" type="ORF">GCM10011386_24470</name>
</gene>
<evidence type="ECO:0008006" key="4">
    <source>
        <dbReference type="Google" id="ProtNLM"/>
    </source>
</evidence>
<evidence type="ECO:0000313" key="2">
    <source>
        <dbReference type="EMBL" id="GGC31528.1"/>
    </source>
</evidence>
<dbReference type="EMBL" id="BMIK01000007">
    <property type="protein sequence ID" value="GGC31528.1"/>
    <property type="molecule type" value="Genomic_DNA"/>
</dbReference>
<keyword evidence="3" id="KW-1185">Reference proteome</keyword>